<name>A0A7M1S6J2_9BACT</name>
<dbReference type="RefSeq" id="WP_197548685.1">
    <property type="nucleotide sequence ID" value="NZ_CP063164.1"/>
</dbReference>
<evidence type="ECO:0000313" key="4">
    <source>
        <dbReference type="Proteomes" id="UP000595074"/>
    </source>
</evidence>
<keyword evidence="1" id="KW-0732">Signal</keyword>
<dbReference type="KEGG" id="sinu:IMZ28_00380"/>
<dbReference type="EMBL" id="CP063164">
    <property type="protein sequence ID" value="QOR61980.1"/>
    <property type="molecule type" value="Genomic_DNA"/>
</dbReference>
<dbReference type="Pfam" id="PF13488">
    <property type="entry name" value="Gly-zipper_Omp"/>
    <property type="match status" value="1"/>
</dbReference>
<keyword evidence="4" id="KW-1185">Reference proteome</keyword>
<protein>
    <submittedName>
        <fullName evidence="3">Glycine zipper 2TM domain-containing protein</fullName>
    </submittedName>
</protein>
<reference evidence="3 4" key="1">
    <citation type="submission" date="2020-10" db="EMBL/GenBank/DDBJ databases">
        <title>The genome of sulfurovum sp.</title>
        <authorList>
            <person name="Xie S."/>
            <person name="Shao Z."/>
            <person name="Jiang L."/>
        </authorList>
    </citation>
    <scope>NUCLEOTIDE SEQUENCE [LARGE SCALE GENOMIC DNA]</scope>
    <source>
        <strain evidence="3 4">ST-419</strain>
    </source>
</reference>
<evidence type="ECO:0000259" key="2">
    <source>
        <dbReference type="Pfam" id="PF13488"/>
    </source>
</evidence>
<feature type="signal peptide" evidence="1">
    <location>
        <begin position="1"/>
        <end position="21"/>
    </location>
</feature>
<accession>A0A7M1S6J2</accession>
<evidence type="ECO:0000313" key="3">
    <source>
        <dbReference type="EMBL" id="QOR61980.1"/>
    </source>
</evidence>
<feature type="domain" description="Glycine zipper" evidence="2">
    <location>
        <begin position="35"/>
        <end position="81"/>
    </location>
</feature>
<sequence>MKYSLQTIIPLLLTSALFINGCTGNEVLPNNATQTGAVTGAVAGSVIGYNTKGDHPGQRAAIGAVVGAATGALIGHEIDKSNQPPVDSGGWHE</sequence>
<dbReference type="AlphaFoldDB" id="A0A7M1S6J2"/>
<gene>
    <name evidence="3" type="ORF">IMZ28_00380</name>
</gene>
<proteinExistence type="predicted"/>
<evidence type="ECO:0000256" key="1">
    <source>
        <dbReference type="SAM" id="SignalP"/>
    </source>
</evidence>
<dbReference type="Proteomes" id="UP000595074">
    <property type="component" value="Chromosome"/>
</dbReference>
<feature type="chain" id="PRO_5029826692" evidence="1">
    <location>
        <begin position="22"/>
        <end position="93"/>
    </location>
</feature>
<organism evidence="3 4">
    <name type="scientific">Sulfurovum indicum</name>
    <dbReference type="NCBI Taxonomy" id="2779528"/>
    <lineage>
        <taxon>Bacteria</taxon>
        <taxon>Pseudomonadati</taxon>
        <taxon>Campylobacterota</taxon>
        <taxon>Epsilonproteobacteria</taxon>
        <taxon>Campylobacterales</taxon>
        <taxon>Sulfurovaceae</taxon>
        <taxon>Sulfurovum</taxon>
    </lineage>
</organism>
<dbReference type="InterPro" id="IPR039567">
    <property type="entry name" value="Gly-zipper"/>
</dbReference>